<dbReference type="Proteomes" id="UP000028252">
    <property type="component" value="Unassembled WGS sequence"/>
</dbReference>
<comment type="caution">
    <text evidence="4">The sequence shown here is derived from an EMBL/GenBank/DDBJ whole genome shotgun (WGS) entry which is preliminary data.</text>
</comment>
<reference evidence="4 5" key="1">
    <citation type="submission" date="2014-04" db="EMBL/GenBank/DDBJ databases">
        <title>Marinobacterium kochiensis sp. nov., isolated from sediment sample collected from Kochi backwaters in Kerala, India.</title>
        <authorList>
            <person name="Singh A."/>
            <person name="Pinnaka A.K."/>
        </authorList>
    </citation>
    <scope>NUCLEOTIDE SEQUENCE [LARGE SCALE GENOMIC DNA]</scope>
    <source>
        <strain evidence="4 5">AK27</strain>
    </source>
</reference>
<dbReference type="RefSeq" id="WP_036190658.1">
    <property type="nucleotide sequence ID" value="NZ_JMQN01000048.1"/>
</dbReference>
<keyword evidence="3" id="KW-0378">Hydrolase</keyword>
<dbReference type="STRING" id="1232683.ADIMK_3322"/>
<dbReference type="EC" id="3.2.2.n1" evidence="3"/>
<name>A0A081FV76_9GAMM</name>
<dbReference type="AlphaFoldDB" id="A0A081FV76"/>
<evidence type="ECO:0000313" key="4">
    <source>
        <dbReference type="EMBL" id="KEA62431.1"/>
    </source>
</evidence>
<dbReference type="SUPFAM" id="SSF102405">
    <property type="entry name" value="MCP/YpsA-like"/>
    <property type="match status" value="1"/>
</dbReference>
<dbReference type="PANTHER" id="PTHR31223">
    <property type="entry name" value="LOG FAMILY PROTEIN YJL055W"/>
    <property type="match status" value="1"/>
</dbReference>
<dbReference type="NCBIfam" id="TIGR00730">
    <property type="entry name" value="Rossman fold protein, TIGR00730 family"/>
    <property type="match status" value="1"/>
</dbReference>
<keyword evidence="5" id="KW-1185">Reference proteome</keyword>
<dbReference type="OrthoDB" id="9801098at2"/>
<organism evidence="4 5">
    <name type="scientific">Marinobacterium lacunae</name>
    <dbReference type="NCBI Taxonomy" id="1232683"/>
    <lineage>
        <taxon>Bacteria</taxon>
        <taxon>Pseudomonadati</taxon>
        <taxon>Pseudomonadota</taxon>
        <taxon>Gammaproteobacteria</taxon>
        <taxon>Oceanospirillales</taxon>
        <taxon>Oceanospirillaceae</taxon>
        <taxon>Marinobacterium</taxon>
    </lineage>
</organism>
<gene>
    <name evidence="4" type="ORF">ADIMK_3322</name>
</gene>
<dbReference type="Gene3D" id="3.40.50.450">
    <property type="match status" value="1"/>
</dbReference>
<keyword evidence="3" id="KW-0203">Cytokinin biosynthesis</keyword>
<comment type="similarity">
    <text evidence="2 3">Belongs to the LOG family.</text>
</comment>
<proteinExistence type="inferred from homology"/>
<evidence type="ECO:0000256" key="3">
    <source>
        <dbReference type="RuleBase" id="RU363015"/>
    </source>
</evidence>
<sequence>MASTLCVFCGSSEGVKPQYRQLAYTLGEKLAQQGHALVYGGGSVGLMGAVADGVMENGGQVTGVIPESLFNAEVAHQGLTSLEVVPDMHARKARMATLADAFIALPGGIGTFEELFEVWTWAQLGYHNKPIGLLNADGFYDPLLAFLDHTQEQGFIRHRCLELLWVETEIDPILERLLSSVDLSPVNWEPSEI</sequence>
<evidence type="ECO:0000256" key="2">
    <source>
        <dbReference type="ARBA" id="ARBA00006763"/>
    </source>
</evidence>
<dbReference type="EMBL" id="JMQN01000048">
    <property type="protein sequence ID" value="KEA62431.1"/>
    <property type="molecule type" value="Genomic_DNA"/>
</dbReference>
<comment type="catalytic activity">
    <reaction evidence="1">
        <text>AMP + H2O = D-ribose 5-phosphate + adenine</text>
        <dbReference type="Rhea" id="RHEA:20129"/>
        <dbReference type="ChEBI" id="CHEBI:15377"/>
        <dbReference type="ChEBI" id="CHEBI:16708"/>
        <dbReference type="ChEBI" id="CHEBI:78346"/>
        <dbReference type="ChEBI" id="CHEBI:456215"/>
        <dbReference type="EC" id="3.2.2.4"/>
    </reaction>
</comment>
<accession>A0A081FV76</accession>
<dbReference type="InterPro" id="IPR031100">
    <property type="entry name" value="LOG_fam"/>
</dbReference>
<evidence type="ECO:0000313" key="5">
    <source>
        <dbReference type="Proteomes" id="UP000028252"/>
    </source>
</evidence>
<dbReference type="Pfam" id="PF03641">
    <property type="entry name" value="Lysine_decarbox"/>
    <property type="match status" value="1"/>
</dbReference>
<dbReference type="PANTHER" id="PTHR31223:SF70">
    <property type="entry name" value="LOG FAMILY PROTEIN YJL055W"/>
    <property type="match status" value="1"/>
</dbReference>
<dbReference type="InterPro" id="IPR005269">
    <property type="entry name" value="LOG"/>
</dbReference>
<evidence type="ECO:0000256" key="1">
    <source>
        <dbReference type="ARBA" id="ARBA00000274"/>
    </source>
</evidence>
<dbReference type="GO" id="GO:0009691">
    <property type="term" value="P:cytokinin biosynthetic process"/>
    <property type="evidence" value="ECO:0007669"/>
    <property type="project" value="UniProtKB-UniRule"/>
</dbReference>
<protein>
    <recommendedName>
        <fullName evidence="3">Cytokinin riboside 5'-monophosphate phosphoribohydrolase</fullName>
        <ecNumber evidence="3">3.2.2.n1</ecNumber>
    </recommendedName>
</protein>
<dbReference type="PATRIC" id="fig|1232683.4.peg.3268"/>
<dbReference type="GO" id="GO:0005829">
    <property type="term" value="C:cytosol"/>
    <property type="evidence" value="ECO:0007669"/>
    <property type="project" value="TreeGrafter"/>
</dbReference>
<dbReference type="GO" id="GO:0008714">
    <property type="term" value="F:AMP nucleosidase activity"/>
    <property type="evidence" value="ECO:0007669"/>
    <property type="project" value="UniProtKB-EC"/>
</dbReference>
<dbReference type="eggNOG" id="COG1611">
    <property type="taxonomic scope" value="Bacteria"/>
</dbReference>